<accession>A0A3N5E0L6</accession>
<proteinExistence type="predicted"/>
<keyword evidence="1" id="KW-0732">Signal</keyword>
<dbReference type="RefSeq" id="WP_124023893.1">
    <property type="nucleotide sequence ID" value="NZ_RPOH01000032.1"/>
</dbReference>
<comment type="caution">
    <text evidence="2">The sequence shown here is derived from an EMBL/GenBank/DDBJ whole genome shotgun (WGS) entry which is preliminary data.</text>
</comment>
<keyword evidence="3" id="KW-1185">Reference proteome</keyword>
<name>A0A3N5E0L6_9ENTR</name>
<dbReference type="EMBL" id="RPOH01000032">
    <property type="protein sequence ID" value="RPH28439.1"/>
    <property type="molecule type" value="Genomic_DNA"/>
</dbReference>
<dbReference type="Proteomes" id="UP000268615">
    <property type="component" value="Unassembled WGS sequence"/>
</dbReference>
<sequence length="102" mass="11084">MMRKILALSGMLAAALLLSACQMIPTPLNTPPATAQKFVCGGEKLAIDGDYAWYNGKRYSYQNMTGGQAFYRYHSSNFGLKKVGETRTMLIGLDAKPCVAAN</sequence>
<evidence type="ECO:0000256" key="1">
    <source>
        <dbReference type="SAM" id="SignalP"/>
    </source>
</evidence>
<evidence type="ECO:0000313" key="3">
    <source>
        <dbReference type="Proteomes" id="UP000268615"/>
    </source>
</evidence>
<dbReference type="OrthoDB" id="6623748at2"/>
<evidence type="ECO:0000313" key="2">
    <source>
        <dbReference type="EMBL" id="RPH28439.1"/>
    </source>
</evidence>
<evidence type="ECO:0008006" key="4">
    <source>
        <dbReference type="Google" id="ProtNLM"/>
    </source>
</evidence>
<dbReference type="AlphaFoldDB" id="A0A3N5E0L6"/>
<gene>
    <name evidence="2" type="ORF">EHN07_09310</name>
</gene>
<organism evidence="2 3">
    <name type="scientific">Buttiauxella warmboldiae</name>
    <dbReference type="NCBI Taxonomy" id="82993"/>
    <lineage>
        <taxon>Bacteria</taxon>
        <taxon>Pseudomonadati</taxon>
        <taxon>Pseudomonadota</taxon>
        <taxon>Gammaproteobacteria</taxon>
        <taxon>Enterobacterales</taxon>
        <taxon>Enterobacteriaceae</taxon>
        <taxon>Buttiauxella</taxon>
    </lineage>
</organism>
<reference evidence="2 3" key="1">
    <citation type="submission" date="2018-11" db="EMBL/GenBank/DDBJ databases">
        <title>Draft genome sequence of Buttiauxella warmboldiae CCUG 35512.</title>
        <authorList>
            <person name="Salva-Serra F."/>
            <person name="Marathe N."/>
            <person name="Moore E."/>
            <person name="Svensson L."/>
            <person name="Engstrom-Jakobsson H."/>
        </authorList>
    </citation>
    <scope>NUCLEOTIDE SEQUENCE [LARGE SCALE GENOMIC DNA]</scope>
    <source>
        <strain evidence="2 3">CCUG 35512</strain>
    </source>
</reference>
<protein>
    <recommendedName>
        <fullName evidence="4">Lipoprotein</fullName>
    </recommendedName>
</protein>
<feature type="signal peptide" evidence="1">
    <location>
        <begin position="1"/>
        <end position="20"/>
    </location>
</feature>
<feature type="chain" id="PRO_5017923285" description="Lipoprotein" evidence="1">
    <location>
        <begin position="21"/>
        <end position="102"/>
    </location>
</feature>
<dbReference type="PROSITE" id="PS51257">
    <property type="entry name" value="PROKAR_LIPOPROTEIN"/>
    <property type="match status" value="1"/>
</dbReference>